<organism evidence="2 3">
    <name type="scientific">Sporomusa silvacetica DSM 10669</name>
    <dbReference type="NCBI Taxonomy" id="1123289"/>
    <lineage>
        <taxon>Bacteria</taxon>
        <taxon>Bacillati</taxon>
        <taxon>Bacillota</taxon>
        <taxon>Negativicutes</taxon>
        <taxon>Selenomonadales</taxon>
        <taxon>Sporomusaceae</taxon>
        <taxon>Sporomusa</taxon>
    </lineage>
</organism>
<evidence type="ECO:0000313" key="3">
    <source>
        <dbReference type="Proteomes" id="UP000216752"/>
    </source>
</evidence>
<gene>
    <name evidence="2" type="ORF">SPSIL_046240</name>
</gene>
<proteinExistence type="predicted"/>
<protein>
    <recommendedName>
        <fullName evidence="1">DUF5714 domain-containing protein</fullName>
    </recommendedName>
</protein>
<dbReference type="EMBL" id="CP155573">
    <property type="protein sequence ID" value="XFO68401.1"/>
    <property type="molecule type" value="Genomic_DNA"/>
</dbReference>
<keyword evidence="3" id="KW-1185">Reference proteome</keyword>
<evidence type="ECO:0000259" key="1">
    <source>
        <dbReference type="Pfam" id="PF18978"/>
    </source>
</evidence>
<dbReference type="Pfam" id="PF18978">
    <property type="entry name" value="DUF5714"/>
    <property type="match status" value="1"/>
</dbReference>
<dbReference type="Proteomes" id="UP000216752">
    <property type="component" value="Chromosome"/>
</dbReference>
<dbReference type="InterPro" id="IPR043768">
    <property type="entry name" value="DUF5714"/>
</dbReference>
<feature type="domain" description="DUF5714" evidence="1">
    <location>
        <begin position="43"/>
        <end position="216"/>
    </location>
</feature>
<name>A0ABZ3IS63_9FIRM</name>
<dbReference type="RefSeq" id="WP_245867724.1">
    <property type="nucleotide sequence ID" value="NZ_CP155573.1"/>
</dbReference>
<evidence type="ECO:0000313" key="2">
    <source>
        <dbReference type="EMBL" id="XFO68401.1"/>
    </source>
</evidence>
<accession>A0ABZ3IS63</accession>
<sequence>MYNDQAAEMECAGCHKMLFSHAKCENGHYICDGCHGSAGVLAIQYACNKIVSKNPLEIAIELMKSPVINMHGPEHHVLVGSALLAAYRNSGGDIDLKNALQEMVKRGRNIPGGICGFWGSCGAAISSGMFISIITKSTPLSTDTWGLSNLMTAETLKNIGSIGGPRCCKRNSFISIKTAVWFVKEHLRVTMELPAEIKCTHFLRNNECLGKKCPFFPEYSS</sequence>
<reference evidence="2" key="1">
    <citation type="submission" date="2024-05" db="EMBL/GenBank/DDBJ databases">
        <title>Isolation and characterization of Sporomusa carbonis sp. nov., a carboxydotrophic hydrogenogen in the genus of Sporomusa isolated from a charcoal burning pile.</title>
        <authorList>
            <person name="Boeer T."/>
            <person name="Rosenbaum F."/>
            <person name="Eysell L."/>
            <person name="Mueller V."/>
            <person name="Daniel R."/>
            <person name="Poehlein A."/>
        </authorList>
    </citation>
    <scope>NUCLEOTIDE SEQUENCE [LARGE SCALE GENOMIC DNA]</scope>
    <source>
        <strain evidence="2">DSM 10669</strain>
    </source>
</reference>